<evidence type="ECO:0000256" key="1">
    <source>
        <dbReference type="SAM" id="MobiDB-lite"/>
    </source>
</evidence>
<dbReference type="InterPro" id="IPR047521">
    <property type="entry name" value="XPF_nuclease_EME1_ascomycetes"/>
</dbReference>
<dbReference type="GO" id="GO:0010520">
    <property type="term" value="P:regulation of reciprocal meiotic recombination"/>
    <property type="evidence" value="ECO:0007669"/>
    <property type="project" value="EnsemblFungi"/>
</dbReference>
<dbReference type="KEGG" id="ncs:NCAS_0I01200"/>
<feature type="region of interest" description="Disordered" evidence="1">
    <location>
        <begin position="208"/>
        <end position="260"/>
    </location>
</feature>
<dbReference type="InParanoid" id="G0VJV6"/>
<dbReference type="GO" id="GO:0048476">
    <property type="term" value="C:Holliday junction resolvase complex"/>
    <property type="evidence" value="ECO:0007669"/>
    <property type="project" value="EnsemblFungi"/>
</dbReference>
<dbReference type="eggNOG" id="ENOG502RY0Q">
    <property type="taxonomic scope" value="Eukaryota"/>
</dbReference>
<feature type="compositionally biased region" description="Polar residues" evidence="1">
    <location>
        <begin position="208"/>
        <end position="238"/>
    </location>
</feature>
<dbReference type="GO" id="GO:0000712">
    <property type="term" value="P:resolution of meiotic recombination intermediates"/>
    <property type="evidence" value="ECO:0007669"/>
    <property type="project" value="EnsemblFungi"/>
</dbReference>
<dbReference type="EMBL" id="HE576760">
    <property type="protein sequence ID" value="CCC71788.1"/>
    <property type="molecule type" value="Genomic_DNA"/>
</dbReference>
<dbReference type="SMART" id="SM00891">
    <property type="entry name" value="ERCC4"/>
    <property type="match status" value="1"/>
</dbReference>
<dbReference type="GeneID" id="96905477"/>
<feature type="region of interest" description="Disordered" evidence="1">
    <location>
        <begin position="550"/>
        <end position="569"/>
    </location>
</feature>
<dbReference type="OrthoDB" id="343092at2759"/>
<dbReference type="GO" id="GO:0006265">
    <property type="term" value="P:DNA topological change"/>
    <property type="evidence" value="ECO:0007669"/>
    <property type="project" value="EnsemblFungi"/>
</dbReference>
<proteinExistence type="predicted"/>
<dbReference type="Pfam" id="PF02732">
    <property type="entry name" value="ERCC4"/>
    <property type="match status" value="1"/>
</dbReference>
<evidence type="ECO:0000313" key="3">
    <source>
        <dbReference type="EMBL" id="CCC71788.1"/>
    </source>
</evidence>
<reference key="2">
    <citation type="submission" date="2011-08" db="EMBL/GenBank/DDBJ databases">
        <title>Genome sequence of Naumovozyma castellii.</title>
        <authorList>
            <person name="Gordon J.L."/>
            <person name="Armisen D."/>
            <person name="Proux-Wera E."/>
            <person name="OhEigeartaigh S.S."/>
            <person name="Byrne K.P."/>
            <person name="Wolfe K.H."/>
        </authorList>
    </citation>
    <scope>NUCLEOTIDE SEQUENCE</scope>
    <source>
        <strain>Type strain:CBS 4309</strain>
    </source>
</reference>
<gene>
    <name evidence="3" type="primary">NCAS0I01200</name>
    <name evidence="3" type="ordered locus">NCAS_0I01200</name>
</gene>
<dbReference type="GO" id="GO:0006281">
    <property type="term" value="P:DNA repair"/>
    <property type="evidence" value="ECO:0007669"/>
    <property type="project" value="EnsemblFungi"/>
</dbReference>
<protein>
    <recommendedName>
        <fullName evidence="2">ERCC4 domain-containing protein</fullName>
    </recommendedName>
</protein>
<dbReference type="AlphaFoldDB" id="G0VJV6"/>
<dbReference type="InterPro" id="IPR006166">
    <property type="entry name" value="ERCC4_domain"/>
</dbReference>
<feature type="domain" description="ERCC4" evidence="2">
    <location>
        <begin position="421"/>
        <end position="681"/>
    </location>
</feature>
<dbReference type="CDD" id="cd20085">
    <property type="entry name" value="XPF_nuclease_Mms4"/>
    <property type="match status" value="1"/>
</dbReference>
<organism evidence="3 4">
    <name type="scientific">Naumovozyma castellii</name>
    <name type="common">Yeast</name>
    <name type="synonym">Saccharomyces castellii</name>
    <dbReference type="NCBI Taxonomy" id="27288"/>
    <lineage>
        <taxon>Eukaryota</taxon>
        <taxon>Fungi</taxon>
        <taxon>Dikarya</taxon>
        <taxon>Ascomycota</taxon>
        <taxon>Saccharomycotina</taxon>
        <taxon>Saccharomycetes</taxon>
        <taxon>Saccharomycetales</taxon>
        <taxon>Saccharomycetaceae</taxon>
        <taxon>Naumovozyma</taxon>
    </lineage>
</organism>
<dbReference type="HOGENOM" id="CLU_023637_0_0_1"/>
<dbReference type="FunCoup" id="G0VJV6">
    <property type="interactions" value="218"/>
</dbReference>
<dbReference type="GO" id="GO:0003677">
    <property type="term" value="F:DNA binding"/>
    <property type="evidence" value="ECO:0007669"/>
    <property type="project" value="InterPro"/>
</dbReference>
<evidence type="ECO:0000313" key="4">
    <source>
        <dbReference type="Proteomes" id="UP000001640"/>
    </source>
</evidence>
<accession>G0VJV6</accession>
<dbReference type="RefSeq" id="XP_003678132.1">
    <property type="nucleotide sequence ID" value="XM_003678084.1"/>
</dbReference>
<dbReference type="OMA" id="SHMEFIN"/>
<dbReference type="STRING" id="1064592.G0VJV6"/>
<keyword evidence="4" id="KW-1185">Reference proteome</keyword>
<dbReference type="Proteomes" id="UP000001640">
    <property type="component" value="Chromosome 9"/>
</dbReference>
<reference evidence="3 4" key="1">
    <citation type="journal article" date="2011" name="Proc. Natl. Acad. Sci. U.S.A.">
        <title>Evolutionary erosion of yeast sex chromosomes by mating-type switching accidents.</title>
        <authorList>
            <person name="Gordon J.L."/>
            <person name="Armisen D."/>
            <person name="Proux-Wera E."/>
            <person name="Oheigeartaigh S.S."/>
            <person name="Byrne K.P."/>
            <person name="Wolfe K.H."/>
        </authorList>
    </citation>
    <scope>NUCLEOTIDE SEQUENCE [LARGE SCALE GENOMIC DNA]</scope>
    <source>
        <strain evidence="4">ATCC 76901 / BCRC 22586 / CBS 4309 / NBRC 1992 / NRRL Y-12630</strain>
    </source>
</reference>
<name>G0VJV6_NAUCA</name>
<evidence type="ECO:0000259" key="2">
    <source>
        <dbReference type="SMART" id="SM00891"/>
    </source>
</evidence>
<dbReference type="GO" id="GO:0008821">
    <property type="term" value="F:crossover junction DNA endonuclease activity"/>
    <property type="evidence" value="ECO:0007669"/>
    <property type="project" value="EnsemblFungi"/>
</dbReference>
<sequence length="716" mass="82380">MNEVIELIQSESATEGDLQIIEESCNTSVVIDLAMEESDQQETPKKRYPSSPVIHPDILVIDEIKTRENDENMDSCELSVPFCQDISANSKVSNVISSHHSMSYIHDIDTHMPNEKFGTPQTGTNIKSKNKRLLDDLISDDLSPFTDIASGNSSNKKTNLKDLSSKWGIGLEKLPDPKPSDFLTASPLNDFEIIDDRAIQELKLSKTKGVQSSQNVLSDFPLSSPTARKNSSLVSRSQEALKPLDTDVSVENNPNEAAPSVKIRRELEERSKLELSRARREKNNKASLETSELMNKDAPDIIELNLSKFLDEDDSTDGLNLRSTPIKATRTASQPNPRLNKHVSVVLPIQRSKTMDASEFNSDLFLHDNNYQDNLKAYIVNGKEFTHDESETMVRHWLKENKEAFKQVNQIYRDNQKARSQIIIEMTKELLSSFIKTQDDFETLLEPATIQTSYDDSVPLIRFLRRCDSVYDFSHDYYYPCAPKIIEENICLLYFDAQDFFQRYTNDKKELYKMTRSFSKRNKYVILVLSELNKLKKAIDNLEDKRYKERVNERLSGSPSKTQSKKAQTKMDEIRNLNMNKDDLEKRIRFIDREWKVKIHTVNSYTEFIHSLPNLVSIIGKQRMDPAIRFMKYAHLNVKSGQDKKDILKKVFREIGKIPDLKANSILQAYPTFQTLLEDFENGQLKSGFDGRHLMTEMMEKKLHKLFTCKNPNEAL</sequence>